<keyword evidence="1" id="KW-0472">Membrane</keyword>
<reference evidence="3 4" key="1">
    <citation type="journal article" date="2015" name="Stand. Genomic Sci.">
        <title>Genomic Encyclopedia of Bacterial and Archaeal Type Strains, Phase III: the genomes of soil and plant-associated and newly described type strains.</title>
        <authorList>
            <person name="Whitman W.B."/>
            <person name="Woyke T."/>
            <person name="Klenk H.P."/>
            <person name="Zhou Y."/>
            <person name="Lilburn T.G."/>
            <person name="Beck B.J."/>
            <person name="De Vos P."/>
            <person name="Vandamme P."/>
            <person name="Eisen J.A."/>
            <person name="Garrity G."/>
            <person name="Hugenholtz P."/>
            <person name="Kyrpides N.C."/>
        </authorList>
    </citation>
    <scope>NUCLEOTIDE SEQUENCE [LARGE SCALE GENOMIC DNA]</scope>
    <source>
        <strain evidence="3 4">CGMCC 1.10115</strain>
    </source>
</reference>
<protein>
    <submittedName>
        <fullName evidence="3">TRAP transporter 4TM/12TM fusion protein</fullName>
    </submittedName>
</protein>
<dbReference type="InterPro" id="IPR010656">
    <property type="entry name" value="DctM"/>
</dbReference>
<proteinExistence type="predicted"/>
<feature type="transmembrane region" description="Helical" evidence="1">
    <location>
        <begin position="411"/>
        <end position="431"/>
    </location>
</feature>
<dbReference type="PANTHER" id="PTHR43849">
    <property type="entry name" value="BLL3936 PROTEIN"/>
    <property type="match status" value="1"/>
</dbReference>
<keyword evidence="1" id="KW-0812">Transmembrane</keyword>
<feature type="transmembrane region" description="Helical" evidence="1">
    <location>
        <begin position="615"/>
        <end position="632"/>
    </location>
</feature>
<dbReference type="Pfam" id="PF11874">
    <property type="entry name" value="DUF3394"/>
    <property type="match status" value="1"/>
</dbReference>
<feature type="domain" description="TRAP C4-dicarboxylate transport system permease DctM subunit" evidence="2">
    <location>
        <begin position="124"/>
        <end position="557"/>
    </location>
</feature>
<feature type="transmembrane region" description="Helical" evidence="1">
    <location>
        <begin position="536"/>
        <end position="558"/>
    </location>
</feature>
<accession>A0A562JRE0</accession>
<keyword evidence="4" id="KW-1185">Reference proteome</keyword>
<organism evidence="3 4">
    <name type="scientific">Cytobacillus oceanisediminis</name>
    <dbReference type="NCBI Taxonomy" id="665099"/>
    <lineage>
        <taxon>Bacteria</taxon>
        <taxon>Bacillati</taxon>
        <taxon>Bacillota</taxon>
        <taxon>Bacilli</taxon>
        <taxon>Bacillales</taxon>
        <taxon>Bacillaceae</taxon>
        <taxon>Cytobacillus</taxon>
    </lineage>
</organism>
<dbReference type="NCBIfam" id="TIGR02123">
    <property type="entry name" value="TRAP_fused"/>
    <property type="match status" value="1"/>
</dbReference>
<feature type="transmembrane region" description="Helical" evidence="1">
    <location>
        <begin position="114"/>
        <end position="130"/>
    </location>
</feature>
<feature type="transmembrane region" description="Helical" evidence="1">
    <location>
        <begin position="183"/>
        <end position="205"/>
    </location>
</feature>
<feature type="transmembrane region" description="Helical" evidence="1">
    <location>
        <begin position="564"/>
        <end position="585"/>
    </location>
</feature>
<feature type="transmembrane region" description="Helical" evidence="1">
    <location>
        <begin position="350"/>
        <end position="369"/>
    </location>
</feature>
<dbReference type="Pfam" id="PF06808">
    <property type="entry name" value="DctM"/>
    <property type="match status" value="1"/>
</dbReference>
<feature type="transmembrane region" description="Helical" evidence="1">
    <location>
        <begin position="137"/>
        <end position="154"/>
    </location>
</feature>
<gene>
    <name evidence="3" type="ORF">IQ19_03133</name>
</gene>
<dbReference type="Proteomes" id="UP000318667">
    <property type="component" value="Unassembled WGS sequence"/>
</dbReference>
<comment type="caution">
    <text evidence="3">The sequence shown here is derived from an EMBL/GenBank/DDBJ whole genome shotgun (WGS) entry which is preliminary data.</text>
</comment>
<evidence type="ECO:0000313" key="4">
    <source>
        <dbReference type="Proteomes" id="UP000318667"/>
    </source>
</evidence>
<feature type="transmembrane region" description="Helical" evidence="1">
    <location>
        <begin position="501"/>
        <end position="524"/>
    </location>
</feature>
<dbReference type="GeneID" id="65404290"/>
<feature type="transmembrane region" description="Helical" evidence="1">
    <location>
        <begin position="21"/>
        <end position="44"/>
    </location>
</feature>
<dbReference type="InterPro" id="IPR021814">
    <property type="entry name" value="DUF3394"/>
</dbReference>
<feature type="transmembrane region" description="Helical" evidence="1">
    <location>
        <begin position="443"/>
        <end position="465"/>
    </location>
</feature>
<keyword evidence="1" id="KW-1133">Transmembrane helix</keyword>
<feature type="transmembrane region" description="Helical" evidence="1">
    <location>
        <begin position="271"/>
        <end position="296"/>
    </location>
</feature>
<feature type="transmembrane region" description="Helical" evidence="1">
    <location>
        <begin position="308"/>
        <end position="329"/>
    </location>
</feature>
<evidence type="ECO:0000259" key="2">
    <source>
        <dbReference type="Pfam" id="PF06808"/>
    </source>
</evidence>
<dbReference type="OrthoDB" id="9759894at2"/>
<dbReference type="PANTHER" id="PTHR43849:SF2">
    <property type="entry name" value="BLL3936 PROTEIN"/>
    <property type="match status" value="1"/>
</dbReference>
<feature type="transmembrane region" description="Helical" evidence="1">
    <location>
        <begin position="50"/>
        <end position="71"/>
    </location>
</feature>
<name>A0A562JRE0_9BACI</name>
<dbReference type="InterPro" id="IPR011853">
    <property type="entry name" value="TRAP_DctM-Dct_fused"/>
</dbReference>
<evidence type="ECO:0000313" key="3">
    <source>
        <dbReference type="EMBL" id="TWH85708.1"/>
    </source>
</evidence>
<feature type="transmembrane region" description="Helical" evidence="1">
    <location>
        <begin position="83"/>
        <end position="102"/>
    </location>
</feature>
<sequence>MKKIMKDIYDNMDRIEVPGSIIKGRWAAAVTLICVFMGLFHIYYNSYGTMLSIQLRAAHLAFVFLLIFILFPYQKGTNKERPSILDVILALLGSFVAMYMFVSYNDFATTGRTATAVDLSIAGLGILLLFEACRRTVGIPLVILSIIFLVYAKFGNLFPGGFKIVPFSTERIIYQMYFTETGIFGIVLGVSATFIFVFILFGAFLGENKSSEFFNDLSLAAAGHRVGGPGKVAVLGSALMGSISGSAVANVATTGTITIPLMKRIGYKPRFAGAVEAVASSGGSIMPPIMASSAFIMSEILGIPYLKIITAALIPALLYYLALWVMLDLEARKTGLKGLPKEELPKFKTIIKEKGHLIFPIVFVIYLLVTGRTPLFAGFWGIVATIVVSSLRKETRLSIAKIIVALRNGAIMSLSSAIACAIVGIIVGVSSMTGVGTMLASNIVKIAGGNLFFTLLLGMIACIILGMGLPTAACYITAATVVAPALTELGVLPIAAHMFVLYYAVLSNLTPPVALASFTAAGIADASPNEVSMTGLKLGAAGYLVPMMFAFSPILLLSGDSLQFGNVILAVLTATIGIIALGVALQKYFLTHLNWFEQGIALVVALLLIKPGTLTDIIGVIGAVIVIASQFIRKRKVKQEKQMIAS</sequence>
<dbReference type="RefSeq" id="WP_158638817.1">
    <property type="nucleotide sequence ID" value="NZ_CBCSDC010000005.1"/>
</dbReference>
<dbReference type="EMBL" id="VLKI01000008">
    <property type="protein sequence ID" value="TWH85708.1"/>
    <property type="molecule type" value="Genomic_DNA"/>
</dbReference>
<dbReference type="AlphaFoldDB" id="A0A562JRE0"/>
<feature type="transmembrane region" description="Helical" evidence="1">
    <location>
        <begin position="472"/>
        <end position="495"/>
    </location>
</feature>
<evidence type="ECO:0000256" key="1">
    <source>
        <dbReference type="SAM" id="Phobius"/>
    </source>
</evidence>